<reference evidence="10" key="1">
    <citation type="submission" date="2016-11" db="EMBL/GenBank/DDBJ databases">
        <authorList>
            <person name="Varghese N."/>
            <person name="Submissions S."/>
        </authorList>
    </citation>
    <scope>NUCLEOTIDE SEQUENCE [LARGE SCALE GENOMIC DNA]</scope>
    <source>
        <strain evidence="10">DSM 18095</strain>
    </source>
</reference>
<organism evidence="9 10">
    <name type="scientific">Tissierella praeacuta DSM 18095</name>
    <dbReference type="NCBI Taxonomy" id="1123404"/>
    <lineage>
        <taxon>Bacteria</taxon>
        <taxon>Bacillati</taxon>
        <taxon>Bacillota</taxon>
        <taxon>Tissierellia</taxon>
        <taxon>Tissierellales</taxon>
        <taxon>Tissierellaceae</taxon>
        <taxon>Tissierella</taxon>
    </lineage>
</organism>
<dbReference type="PANTHER" id="PTHR43386:SF1">
    <property type="entry name" value="D,D-DIPEPTIDE TRANSPORT SYSTEM PERMEASE PROTEIN DDPC-RELATED"/>
    <property type="match status" value="1"/>
</dbReference>
<feature type="domain" description="ABC transmembrane type-1" evidence="8">
    <location>
        <begin position="93"/>
        <end position="282"/>
    </location>
</feature>
<keyword evidence="5 7" id="KW-1133">Transmembrane helix</keyword>
<keyword evidence="4 7" id="KW-0812">Transmembrane</keyword>
<dbReference type="Pfam" id="PF00528">
    <property type="entry name" value="BPD_transp_1"/>
    <property type="match status" value="1"/>
</dbReference>
<keyword evidence="2 7" id="KW-0813">Transport</keyword>
<keyword evidence="3" id="KW-1003">Cell membrane</keyword>
<accession>A0A1M4S7E8</accession>
<protein>
    <submittedName>
        <fullName evidence="9">Peptide/nickel transport system permease protein</fullName>
    </submittedName>
</protein>
<feature type="transmembrane region" description="Helical" evidence="7">
    <location>
        <begin position="95"/>
        <end position="120"/>
    </location>
</feature>
<dbReference type="Proteomes" id="UP000184114">
    <property type="component" value="Unassembled WGS sequence"/>
</dbReference>
<dbReference type="GO" id="GO:0055085">
    <property type="term" value="P:transmembrane transport"/>
    <property type="evidence" value="ECO:0007669"/>
    <property type="project" value="InterPro"/>
</dbReference>
<dbReference type="RefSeq" id="WP_072971691.1">
    <property type="nucleotide sequence ID" value="NZ_FQTY01000001.1"/>
</dbReference>
<dbReference type="EMBL" id="FQTY01000001">
    <property type="protein sequence ID" value="SHE28122.1"/>
    <property type="molecule type" value="Genomic_DNA"/>
</dbReference>
<dbReference type="InterPro" id="IPR025966">
    <property type="entry name" value="OppC_N"/>
</dbReference>
<name>A0A1M4S7E8_9FIRM</name>
<gene>
    <name evidence="9" type="ORF">SAMN02745784_00130</name>
</gene>
<dbReference type="GeneID" id="90994823"/>
<dbReference type="PANTHER" id="PTHR43386">
    <property type="entry name" value="OLIGOPEPTIDE TRANSPORT SYSTEM PERMEASE PROTEIN APPC"/>
    <property type="match status" value="1"/>
</dbReference>
<evidence type="ECO:0000256" key="6">
    <source>
        <dbReference type="ARBA" id="ARBA00023136"/>
    </source>
</evidence>
<feature type="transmembrane region" description="Helical" evidence="7">
    <location>
        <begin position="32"/>
        <end position="54"/>
    </location>
</feature>
<evidence type="ECO:0000256" key="2">
    <source>
        <dbReference type="ARBA" id="ARBA00022448"/>
    </source>
</evidence>
<dbReference type="PROSITE" id="PS50928">
    <property type="entry name" value="ABC_TM1"/>
    <property type="match status" value="1"/>
</dbReference>
<comment type="subcellular location">
    <subcellularLocation>
        <location evidence="1 7">Cell membrane</location>
        <topology evidence="1 7">Multi-pass membrane protein</topology>
    </subcellularLocation>
</comment>
<feature type="transmembrane region" description="Helical" evidence="7">
    <location>
        <begin position="256"/>
        <end position="281"/>
    </location>
</feature>
<evidence type="ECO:0000256" key="1">
    <source>
        <dbReference type="ARBA" id="ARBA00004651"/>
    </source>
</evidence>
<evidence type="ECO:0000313" key="10">
    <source>
        <dbReference type="Proteomes" id="UP000184114"/>
    </source>
</evidence>
<evidence type="ECO:0000256" key="4">
    <source>
        <dbReference type="ARBA" id="ARBA00022692"/>
    </source>
</evidence>
<dbReference type="STRING" id="1123404.SAMN02745784_00130"/>
<dbReference type="CDD" id="cd06261">
    <property type="entry name" value="TM_PBP2"/>
    <property type="match status" value="1"/>
</dbReference>
<dbReference type="InterPro" id="IPR050366">
    <property type="entry name" value="BP-dependent_transpt_permease"/>
</dbReference>
<proteinExistence type="inferred from homology"/>
<keyword evidence="10" id="KW-1185">Reference proteome</keyword>
<feature type="transmembrane region" description="Helical" evidence="7">
    <location>
        <begin position="127"/>
        <end position="150"/>
    </location>
</feature>
<dbReference type="SUPFAM" id="SSF161098">
    <property type="entry name" value="MetI-like"/>
    <property type="match status" value="1"/>
</dbReference>
<dbReference type="AlphaFoldDB" id="A0A1M4S7E8"/>
<feature type="transmembrane region" description="Helical" evidence="7">
    <location>
        <begin position="156"/>
        <end position="175"/>
    </location>
</feature>
<evidence type="ECO:0000313" key="9">
    <source>
        <dbReference type="EMBL" id="SHE28122.1"/>
    </source>
</evidence>
<evidence type="ECO:0000256" key="5">
    <source>
        <dbReference type="ARBA" id="ARBA00022989"/>
    </source>
</evidence>
<dbReference type="Gene3D" id="1.10.3720.10">
    <property type="entry name" value="MetI-like"/>
    <property type="match status" value="1"/>
</dbReference>
<keyword evidence="6 7" id="KW-0472">Membrane</keyword>
<dbReference type="GO" id="GO:0005886">
    <property type="term" value="C:plasma membrane"/>
    <property type="evidence" value="ECO:0007669"/>
    <property type="project" value="UniProtKB-SubCell"/>
</dbReference>
<dbReference type="Pfam" id="PF12911">
    <property type="entry name" value="OppC_N"/>
    <property type="match status" value="1"/>
</dbReference>
<dbReference type="InterPro" id="IPR000515">
    <property type="entry name" value="MetI-like"/>
</dbReference>
<evidence type="ECO:0000259" key="8">
    <source>
        <dbReference type="PROSITE" id="PS50928"/>
    </source>
</evidence>
<evidence type="ECO:0000256" key="7">
    <source>
        <dbReference type="RuleBase" id="RU363032"/>
    </source>
</evidence>
<sequence>MDIIKEDIKDMEEIIESNLWKELFTSFKKNKLAVVGSIVILMFILLAIFAPIIVRYDPYKVDLDAQFLKPSRENLIGTDMYGRDVLTRIIYGSRISLVIALVPPTISMIIGIIMGILSGYYGGKTDIIIMTIADIVLSFPSILLAMVVMYTLGANLLNIFIALSVVGWAGTARVVRSQTLSLKNKEFVEAAKAIGVKDYIIMFRHILPNCIPQLLVLFTLNIPSSILSEASLSFLGVGAQPPASSWGLMVSNGKEYLFNAPWVTISPGIAILIIVLAFNFLGDGLRDALDPYLKQ</sequence>
<dbReference type="InterPro" id="IPR035906">
    <property type="entry name" value="MetI-like_sf"/>
</dbReference>
<evidence type="ECO:0000256" key="3">
    <source>
        <dbReference type="ARBA" id="ARBA00022475"/>
    </source>
</evidence>
<comment type="similarity">
    <text evidence="7">Belongs to the binding-protein-dependent transport system permease family.</text>
</comment>